<evidence type="ECO:0000313" key="4">
    <source>
        <dbReference type="Proteomes" id="UP001193081"/>
    </source>
</evidence>
<dbReference type="Pfam" id="PF01695">
    <property type="entry name" value="IstB_IS21"/>
    <property type="match status" value="1"/>
</dbReference>
<feature type="region of interest" description="Disordered" evidence="1">
    <location>
        <begin position="262"/>
        <end position="287"/>
    </location>
</feature>
<evidence type="ECO:0000313" key="3">
    <source>
        <dbReference type="EMBL" id="MBP1466179.1"/>
    </source>
</evidence>
<dbReference type="SUPFAM" id="SSF52540">
    <property type="entry name" value="P-loop containing nucleoside triphosphate hydrolases"/>
    <property type="match status" value="1"/>
</dbReference>
<dbReference type="InterPro" id="IPR002611">
    <property type="entry name" value="IstB_ATP-bd"/>
</dbReference>
<protein>
    <submittedName>
        <fullName evidence="3">ATP-binding protein</fullName>
    </submittedName>
</protein>
<dbReference type="RefSeq" id="WP_135478184.1">
    <property type="nucleotide sequence ID" value="NZ_SIJK02000016.1"/>
</dbReference>
<evidence type="ECO:0000259" key="2">
    <source>
        <dbReference type="Pfam" id="PF01695"/>
    </source>
</evidence>
<dbReference type="Gene3D" id="3.40.50.300">
    <property type="entry name" value="P-loop containing nucleotide triphosphate hydrolases"/>
    <property type="match status" value="1"/>
</dbReference>
<feature type="domain" description="IstB-like ATP-binding" evidence="2">
    <location>
        <begin position="76"/>
        <end position="261"/>
    </location>
</feature>
<keyword evidence="3" id="KW-0547">Nucleotide-binding</keyword>
<name>A0ABS4D9U0_9CHLR</name>
<feature type="region of interest" description="Disordered" evidence="1">
    <location>
        <begin position="1"/>
        <end position="22"/>
    </location>
</feature>
<reference evidence="3 4" key="1">
    <citation type="submission" date="2021-03" db="EMBL/GenBank/DDBJ databases">
        <authorList>
            <person name="Grouzdev D.S."/>
        </authorList>
    </citation>
    <scope>NUCLEOTIDE SEQUENCE [LARGE SCALE GENOMIC DNA]</scope>
    <source>
        <strain evidence="3 4">M50-1</strain>
    </source>
</reference>
<organism evidence="3 4">
    <name type="scientific">Candidatus Chloroploca mongolica</name>
    <dbReference type="NCBI Taxonomy" id="2528176"/>
    <lineage>
        <taxon>Bacteria</taxon>
        <taxon>Bacillati</taxon>
        <taxon>Chloroflexota</taxon>
        <taxon>Chloroflexia</taxon>
        <taxon>Chloroflexales</taxon>
        <taxon>Chloroflexineae</taxon>
        <taxon>Oscillochloridaceae</taxon>
        <taxon>Candidatus Chloroploca</taxon>
    </lineage>
</organism>
<gene>
    <name evidence="3" type="ORF">EYB53_010725</name>
</gene>
<evidence type="ECO:0000256" key="1">
    <source>
        <dbReference type="SAM" id="MobiDB-lite"/>
    </source>
</evidence>
<accession>A0ABS4D9U0</accession>
<dbReference type="PANTHER" id="PTHR30050">
    <property type="entry name" value="CHROMOSOMAL REPLICATION INITIATOR PROTEIN DNAA"/>
    <property type="match status" value="1"/>
</dbReference>
<proteinExistence type="predicted"/>
<dbReference type="InterPro" id="IPR027417">
    <property type="entry name" value="P-loop_NTPase"/>
</dbReference>
<keyword evidence="4" id="KW-1185">Reference proteome</keyword>
<comment type="caution">
    <text evidence="3">The sequence shown here is derived from an EMBL/GenBank/DDBJ whole genome shotgun (WGS) entry which is preliminary data.</text>
</comment>
<dbReference type="Proteomes" id="UP001193081">
    <property type="component" value="Unassembled WGS sequence"/>
</dbReference>
<dbReference type="PANTHER" id="PTHR30050:SF4">
    <property type="entry name" value="ATP-BINDING PROTEIN RV3427C IN INSERTION SEQUENCE-RELATED"/>
    <property type="match status" value="1"/>
</dbReference>
<sequence length="287" mass="32112">MKRACLHQSRAVEREAHEEMPERAFAPSIDDDATWSDGPDTPHCAACEGIGWLRPKLPVGAPGYNQLIPCACTTIRRARRRLAQLQELSHIDAFQAQTFATFNRLVPGLQVAYQRARTFAQNPTGWLTLLGPCGCGKTHLAAAIAHAAFAAEQPALLVVVPDLLDHLRATYSPTSTVSYDQVFTHVREVELLILDDLGTESATPWAREKMYQLINHRYNHRLATVFTSNIRLEQLDPRVASRMHDPALPACIVTIQAQDYRRRPLTPDQRHRPTTPDEGAQGCLNKR</sequence>
<feature type="compositionally biased region" description="Basic and acidic residues" evidence="1">
    <location>
        <begin position="10"/>
        <end position="22"/>
    </location>
</feature>
<keyword evidence="3" id="KW-0067">ATP-binding</keyword>
<dbReference type="EMBL" id="SIJK02000016">
    <property type="protein sequence ID" value="MBP1466179.1"/>
    <property type="molecule type" value="Genomic_DNA"/>
</dbReference>
<dbReference type="GO" id="GO:0005524">
    <property type="term" value="F:ATP binding"/>
    <property type="evidence" value="ECO:0007669"/>
    <property type="project" value="UniProtKB-KW"/>
</dbReference>